<comment type="caution">
    <text evidence="1">The sequence shown here is derived from an EMBL/GenBank/DDBJ whole genome shotgun (WGS) entry which is preliminary data.</text>
</comment>
<proteinExistence type="predicted"/>
<keyword evidence="2" id="KW-1185">Reference proteome</keyword>
<organism evidence="1 2">
    <name type="scientific">Methanospirillum stamsii</name>
    <dbReference type="NCBI Taxonomy" id="1277351"/>
    <lineage>
        <taxon>Archaea</taxon>
        <taxon>Methanobacteriati</taxon>
        <taxon>Methanobacteriota</taxon>
        <taxon>Stenosarchaea group</taxon>
        <taxon>Methanomicrobia</taxon>
        <taxon>Methanomicrobiales</taxon>
        <taxon>Methanospirillaceae</taxon>
        <taxon>Methanospirillum</taxon>
    </lineage>
</organism>
<evidence type="ECO:0000313" key="1">
    <source>
        <dbReference type="EMBL" id="PWR74604.1"/>
    </source>
</evidence>
<accession>A0A2V2N2X6</accession>
<evidence type="ECO:0000313" key="2">
    <source>
        <dbReference type="Proteomes" id="UP000245934"/>
    </source>
</evidence>
<reference evidence="1 2" key="1">
    <citation type="submission" date="2018-05" db="EMBL/GenBank/DDBJ databases">
        <title>Draft genome of Methanospirillum stamsii Pt1.</title>
        <authorList>
            <person name="Dueholm M.S."/>
            <person name="Nielsen P.H."/>
            <person name="Bakmann L.F."/>
            <person name="Otzen D.E."/>
        </authorList>
    </citation>
    <scope>NUCLEOTIDE SEQUENCE [LARGE SCALE GENOMIC DNA]</scope>
    <source>
        <strain evidence="1 2">Pt1</strain>
    </source>
</reference>
<dbReference type="EMBL" id="QGMZ01000016">
    <property type="protein sequence ID" value="PWR74604.1"/>
    <property type="molecule type" value="Genomic_DNA"/>
</dbReference>
<sequence>MVFSGQIPYGDGNVSIRADSGILYQVPAMSPVGIIQALAGTGMIGEYRVGDELLEKRGVFTLDGVNSYTVSEYDTWYITVNGVQLREFLLPAKEGINTFKLADGDDILFAYGDPTLPVGAAKALIWVQIGNKNGMMQYLSPLQMPASYQVIQQPVPVIIPTIEITTVPTAIPTTAPVVEVTTIPMVNTTATPVVEVTAVPTVLPSTAPVVEVTAVPTVLPTSAPVVEVTAVPTVLPTATPVVEVTAVPTVLPTTAPVVEVTAVPTVTPTVTTEPAIINNTTDSQIVESETPVPETTNATTDDNGVLYSGVYTLPEGTVNVTVNSGLDYEIPAKTPLGLLHLLFNDKILNNISIDDRGMRKGKILIVDGINEYFSTASKIWFVRVNGNTLRDYENPDEGLNIFNLQTGDDVSFYYGNPEEPFQDAEVMMFVTLG</sequence>
<name>A0A2V2N2X6_9EURY</name>
<protein>
    <recommendedName>
        <fullName evidence="3">DUF4430 domain-containing protein</fullName>
    </recommendedName>
</protein>
<dbReference type="AlphaFoldDB" id="A0A2V2N2X6"/>
<gene>
    <name evidence="1" type="ORF">DLD82_08465</name>
</gene>
<evidence type="ECO:0008006" key="3">
    <source>
        <dbReference type="Google" id="ProtNLM"/>
    </source>
</evidence>
<dbReference type="Proteomes" id="UP000245934">
    <property type="component" value="Unassembled WGS sequence"/>
</dbReference>